<dbReference type="VEuPathDB" id="FungiDB:MELLADRAFT_84952"/>
<dbReference type="InterPro" id="IPR040521">
    <property type="entry name" value="KDZ"/>
</dbReference>
<dbReference type="RefSeq" id="XP_007408553.1">
    <property type="nucleotide sequence ID" value="XM_007408491.1"/>
</dbReference>
<dbReference type="AlphaFoldDB" id="F4RHI1"/>
<name>F4RHI1_MELLP</name>
<feature type="coiled-coil region" evidence="1">
    <location>
        <begin position="126"/>
        <end position="157"/>
    </location>
</feature>
<dbReference type="EMBL" id="GL883101">
    <property type="protein sequence ID" value="EGG08355.1"/>
    <property type="molecule type" value="Genomic_DNA"/>
</dbReference>
<dbReference type="OrthoDB" id="3364670at2759"/>
<gene>
    <name evidence="2" type="ORF">MELLADRAFT_84952</name>
</gene>
<organism evidence="3">
    <name type="scientific">Melampsora larici-populina (strain 98AG31 / pathotype 3-4-7)</name>
    <name type="common">Poplar leaf rust fungus</name>
    <dbReference type="NCBI Taxonomy" id="747676"/>
    <lineage>
        <taxon>Eukaryota</taxon>
        <taxon>Fungi</taxon>
        <taxon>Dikarya</taxon>
        <taxon>Basidiomycota</taxon>
        <taxon>Pucciniomycotina</taxon>
        <taxon>Pucciniomycetes</taxon>
        <taxon>Pucciniales</taxon>
        <taxon>Melampsoraceae</taxon>
        <taxon>Melampsora</taxon>
    </lineage>
</organism>
<dbReference type="InParanoid" id="F4RHI1"/>
<dbReference type="Proteomes" id="UP000001072">
    <property type="component" value="Unassembled WGS sequence"/>
</dbReference>
<keyword evidence="1" id="KW-0175">Coiled coil</keyword>
<evidence type="ECO:0000313" key="2">
    <source>
        <dbReference type="EMBL" id="EGG08355.1"/>
    </source>
</evidence>
<evidence type="ECO:0000313" key="3">
    <source>
        <dbReference type="Proteomes" id="UP000001072"/>
    </source>
</evidence>
<sequence>MFEQERLQDRLKFGTSVFHAYAHRWPCQLQWNPRKNQGWGRSDGEGSEQVWAVLDPLVSTERYSTKQHCMDAIHMRAAHFHSNLRHSAVDSLNPKRKDTIKRLEEASQALNNIALTHRNRDVTFFKNKWEEQKARQLEEMTESKAEKRERLEMMLALEEELVQARTVHLALRCCIHFLVIARTHAEKNELMSLPTLVADIEEQTKNFATALGGEEFQNLAGATCNQENAVLSLAIARGNLYEAKVGLVEARLRRHRHSGARQQQYIAKHLRNRTSNVRVKYNTYKRQVDKYVDDYPDANPPHLPELGEIMTMEMDDDFWNRGEIKQEAGEEGEITRLGINSFLTQRSSREELRRIAREAHQMTAWSNMYYGRIVSLKHKVDQAVGAVQVMLLSLHSIVKKQACNLWKRWGFDLQKELQETSTYVNVDNDHYKKMKDDFEKVTDWAEEEWRMLAGKPALRAEEPDMFEQEEDLLYEQLYENFGELRV</sequence>
<keyword evidence="3" id="KW-1185">Reference proteome</keyword>
<dbReference type="PANTHER" id="PTHR33096">
    <property type="entry name" value="CXC2 DOMAIN-CONTAINING PROTEIN"/>
    <property type="match status" value="1"/>
</dbReference>
<proteinExistence type="predicted"/>
<evidence type="ECO:0008006" key="4">
    <source>
        <dbReference type="Google" id="ProtNLM"/>
    </source>
</evidence>
<protein>
    <recommendedName>
        <fullName evidence="4">CxC1-like cysteine cluster associated with KDZ transposases domain-containing protein</fullName>
    </recommendedName>
</protein>
<accession>F4RHI1</accession>
<reference evidence="3" key="1">
    <citation type="journal article" date="2011" name="Proc. Natl. Acad. Sci. U.S.A.">
        <title>Obligate biotrophy features unraveled by the genomic analysis of rust fungi.</title>
        <authorList>
            <person name="Duplessis S."/>
            <person name="Cuomo C.A."/>
            <person name="Lin Y.-C."/>
            <person name="Aerts A."/>
            <person name="Tisserant E."/>
            <person name="Veneault-Fourrey C."/>
            <person name="Joly D.L."/>
            <person name="Hacquard S."/>
            <person name="Amselem J."/>
            <person name="Cantarel B.L."/>
            <person name="Chiu R."/>
            <person name="Coutinho P.M."/>
            <person name="Feau N."/>
            <person name="Field M."/>
            <person name="Frey P."/>
            <person name="Gelhaye E."/>
            <person name="Goldberg J."/>
            <person name="Grabherr M.G."/>
            <person name="Kodira C.D."/>
            <person name="Kohler A."/>
            <person name="Kuees U."/>
            <person name="Lindquist E.A."/>
            <person name="Lucas S.M."/>
            <person name="Mago R."/>
            <person name="Mauceli E."/>
            <person name="Morin E."/>
            <person name="Murat C."/>
            <person name="Pangilinan J.L."/>
            <person name="Park R."/>
            <person name="Pearson M."/>
            <person name="Quesneville H."/>
            <person name="Rouhier N."/>
            <person name="Sakthikumar S."/>
            <person name="Salamov A.A."/>
            <person name="Schmutz J."/>
            <person name="Selles B."/>
            <person name="Shapiro H."/>
            <person name="Tanguay P."/>
            <person name="Tuskan G.A."/>
            <person name="Henrissat B."/>
            <person name="Van de Peer Y."/>
            <person name="Rouze P."/>
            <person name="Ellis J.G."/>
            <person name="Dodds P.N."/>
            <person name="Schein J.E."/>
            <person name="Zhong S."/>
            <person name="Hamelin R.C."/>
            <person name="Grigoriev I.V."/>
            <person name="Szabo L.J."/>
            <person name="Martin F."/>
        </authorList>
    </citation>
    <scope>NUCLEOTIDE SEQUENCE [LARGE SCALE GENOMIC DNA]</scope>
    <source>
        <strain evidence="3">98AG31 / pathotype 3-4-7</strain>
    </source>
</reference>
<dbReference type="HOGENOM" id="CLU_046571_2_0_1"/>
<dbReference type="GeneID" id="18933679"/>
<dbReference type="KEGG" id="mlr:MELLADRAFT_84952"/>
<dbReference type="PANTHER" id="PTHR33096:SF1">
    <property type="entry name" value="CXC1-LIKE CYSTEINE CLUSTER ASSOCIATED WITH KDZ TRANSPOSASES DOMAIN-CONTAINING PROTEIN"/>
    <property type="match status" value="1"/>
</dbReference>
<dbReference type="Pfam" id="PF18758">
    <property type="entry name" value="KDZ"/>
    <property type="match status" value="1"/>
</dbReference>
<evidence type="ECO:0000256" key="1">
    <source>
        <dbReference type="SAM" id="Coils"/>
    </source>
</evidence>